<comment type="similarity">
    <text evidence="1">Belongs to the HAM1 NTPase family.</text>
</comment>
<dbReference type="CDD" id="cd00515">
    <property type="entry name" value="HAM1"/>
    <property type="match status" value="1"/>
</dbReference>
<evidence type="ECO:0000313" key="4">
    <source>
        <dbReference type="Proteomes" id="UP000661691"/>
    </source>
</evidence>
<dbReference type="InterPro" id="IPR002637">
    <property type="entry name" value="RdgB/HAM1"/>
</dbReference>
<accession>A0A926NET7</accession>
<dbReference type="Pfam" id="PF01725">
    <property type="entry name" value="Ham1p_like"/>
    <property type="match status" value="1"/>
</dbReference>
<dbReference type="GO" id="GO:0005737">
    <property type="term" value="C:cytoplasm"/>
    <property type="evidence" value="ECO:0007669"/>
    <property type="project" value="TreeGrafter"/>
</dbReference>
<name>A0A926NET7_9BACL</name>
<keyword evidence="2" id="KW-0378">Hydrolase</keyword>
<organism evidence="3 4">
    <name type="scientific">Polycladospora coralii</name>
    <dbReference type="NCBI Taxonomy" id="2771432"/>
    <lineage>
        <taxon>Bacteria</taxon>
        <taxon>Bacillati</taxon>
        <taxon>Bacillota</taxon>
        <taxon>Bacilli</taxon>
        <taxon>Bacillales</taxon>
        <taxon>Thermoactinomycetaceae</taxon>
        <taxon>Polycladospora</taxon>
    </lineage>
</organism>
<dbReference type="GO" id="GO:0047429">
    <property type="term" value="F:nucleoside triphosphate diphosphatase activity"/>
    <property type="evidence" value="ECO:0007669"/>
    <property type="project" value="InterPro"/>
</dbReference>
<dbReference type="InterPro" id="IPR029001">
    <property type="entry name" value="ITPase-like_fam"/>
</dbReference>
<comment type="caution">
    <text evidence="3">The sequence shown here is derived from an EMBL/GenBank/DDBJ whole genome shotgun (WGS) entry which is preliminary data.</text>
</comment>
<keyword evidence="4" id="KW-1185">Reference proteome</keyword>
<reference evidence="3" key="1">
    <citation type="submission" date="2020-09" db="EMBL/GenBank/DDBJ databases">
        <title>A novel bacterium of genus Hazenella, isolated from South China Sea.</title>
        <authorList>
            <person name="Huang H."/>
            <person name="Mo K."/>
            <person name="Hu Y."/>
        </authorList>
    </citation>
    <scope>NUCLEOTIDE SEQUENCE</scope>
    <source>
        <strain evidence="3">IB182357</strain>
    </source>
</reference>
<dbReference type="RefSeq" id="WP_191139643.1">
    <property type="nucleotide sequence ID" value="NZ_JACXAG020000003.1"/>
</dbReference>
<protein>
    <recommendedName>
        <fullName evidence="5">Non-canonical purine NTP pyrophosphatase</fullName>
    </recommendedName>
</protein>
<dbReference type="GO" id="GO:0009143">
    <property type="term" value="P:nucleoside triphosphate catabolic process"/>
    <property type="evidence" value="ECO:0007669"/>
    <property type="project" value="InterPro"/>
</dbReference>
<dbReference type="SUPFAM" id="SSF52972">
    <property type="entry name" value="ITPase-like"/>
    <property type="match status" value="1"/>
</dbReference>
<dbReference type="EMBL" id="JACXAH010000008">
    <property type="protein sequence ID" value="MBD1372234.1"/>
    <property type="molecule type" value="Genomic_DNA"/>
</dbReference>
<evidence type="ECO:0000313" key="3">
    <source>
        <dbReference type="EMBL" id="MBD1372234.1"/>
    </source>
</evidence>
<proteinExistence type="inferred from homology"/>
<dbReference type="PANTHER" id="PTHR11067:SF9">
    <property type="entry name" value="INOSINE TRIPHOSPHATE PYROPHOSPHATASE"/>
    <property type="match status" value="1"/>
</dbReference>
<dbReference type="Gene3D" id="3.90.950.10">
    <property type="match status" value="1"/>
</dbReference>
<evidence type="ECO:0000256" key="2">
    <source>
        <dbReference type="ARBA" id="ARBA00022801"/>
    </source>
</evidence>
<dbReference type="AlphaFoldDB" id="A0A926NET7"/>
<evidence type="ECO:0000256" key="1">
    <source>
        <dbReference type="ARBA" id="ARBA00008023"/>
    </source>
</evidence>
<gene>
    <name evidence="3" type="ORF">IC620_07635</name>
</gene>
<dbReference type="PANTHER" id="PTHR11067">
    <property type="entry name" value="INOSINE TRIPHOSPHATE PYROPHOSPHATASE/HAM1 PROTEIN"/>
    <property type="match status" value="1"/>
</dbReference>
<sequence length="197" mass="22463">MKILFATQNRGKLEEANNILNPLGYEVREVPFSFSEPATGSVKKIAHIKLQQIINEGFDCVMVDDAGIFFEAYPTFPGVLSKRLFQQLGYKGMAKLLDGESRSAWFEGCIALSWQGKIQTFSGKTHGSIIHFEQSPTENPHFPYDPIFIPNGENRTLSEMSTDERLSYSYRREALLQLANWLEERAHACDNRPRSRK</sequence>
<evidence type="ECO:0008006" key="5">
    <source>
        <dbReference type="Google" id="ProtNLM"/>
    </source>
</evidence>
<dbReference type="Proteomes" id="UP000661691">
    <property type="component" value="Unassembled WGS sequence"/>
</dbReference>